<dbReference type="InterPro" id="IPR014718">
    <property type="entry name" value="GH-type_carb-bd"/>
</dbReference>
<accession>A0ABM9P1P0</accession>
<name>A0ABM9P1P0_9FLAO</name>
<dbReference type="Proteomes" id="UP001497416">
    <property type="component" value="Unassembled WGS sequence"/>
</dbReference>
<evidence type="ECO:0000256" key="4">
    <source>
        <dbReference type="ARBA" id="ARBA00006206"/>
    </source>
</evidence>
<keyword evidence="9 11" id="KW-0413">Isomerase</keyword>
<dbReference type="InterPro" id="IPR018052">
    <property type="entry name" value="Ald1_epimerase_CS"/>
</dbReference>
<dbReference type="GO" id="GO:0004034">
    <property type="term" value="F:aldose 1-epimerase activity"/>
    <property type="evidence" value="ECO:0007669"/>
    <property type="project" value="UniProtKB-EC"/>
</dbReference>
<comment type="similarity">
    <text evidence="4 11">Belongs to the aldose epimerase family.</text>
</comment>
<evidence type="ECO:0000256" key="7">
    <source>
        <dbReference type="ARBA" id="ARBA00014165"/>
    </source>
</evidence>
<reference evidence="12 13" key="1">
    <citation type="submission" date="2024-05" db="EMBL/GenBank/DDBJ databases">
        <authorList>
            <person name="Duchaud E."/>
        </authorList>
    </citation>
    <scope>NUCLEOTIDE SEQUENCE [LARGE SCALE GENOMIC DNA]</scope>
    <source>
        <strain evidence="12">Ena-SAMPLE-TAB-13-05-2024-13:56:06:370-140302</strain>
    </source>
</reference>
<evidence type="ECO:0000313" key="12">
    <source>
        <dbReference type="EMBL" id="CAL2087489.1"/>
    </source>
</evidence>
<evidence type="ECO:0000256" key="6">
    <source>
        <dbReference type="ARBA" id="ARBA00013185"/>
    </source>
</evidence>
<dbReference type="InterPro" id="IPR047215">
    <property type="entry name" value="Galactose_mutarotase-like"/>
</dbReference>
<dbReference type="InterPro" id="IPR015443">
    <property type="entry name" value="Aldose_1-epimerase"/>
</dbReference>
<proteinExistence type="inferred from homology"/>
<dbReference type="EMBL" id="CAXIXY010000004">
    <property type="protein sequence ID" value="CAL2087489.1"/>
    <property type="molecule type" value="Genomic_DNA"/>
</dbReference>
<evidence type="ECO:0000256" key="2">
    <source>
        <dbReference type="ARBA" id="ARBA00001913"/>
    </source>
</evidence>
<dbReference type="InterPro" id="IPR008183">
    <property type="entry name" value="Aldose_1/G6P_1-epimerase"/>
</dbReference>
<evidence type="ECO:0000256" key="8">
    <source>
        <dbReference type="ARBA" id="ARBA00022837"/>
    </source>
</evidence>
<dbReference type="EC" id="5.1.3.3" evidence="6 11"/>
<dbReference type="SUPFAM" id="SSF74650">
    <property type="entry name" value="Galactose mutarotase-like"/>
    <property type="match status" value="1"/>
</dbReference>
<dbReference type="InterPro" id="IPR011013">
    <property type="entry name" value="Gal_mutarotase_sf_dom"/>
</dbReference>
<protein>
    <recommendedName>
        <fullName evidence="7 11">Aldose 1-epimerase</fullName>
        <ecNumber evidence="6 11">5.1.3.3</ecNumber>
    </recommendedName>
</protein>
<organism evidence="12 13">
    <name type="scientific">Tenacibaculum platacis</name>
    <dbReference type="NCBI Taxonomy" id="3137852"/>
    <lineage>
        <taxon>Bacteria</taxon>
        <taxon>Pseudomonadati</taxon>
        <taxon>Bacteroidota</taxon>
        <taxon>Flavobacteriia</taxon>
        <taxon>Flavobacteriales</taxon>
        <taxon>Flavobacteriaceae</taxon>
        <taxon>Tenacibaculum</taxon>
    </lineage>
</organism>
<dbReference type="Gene3D" id="2.70.98.10">
    <property type="match status" value="1"/>
</dbReference>
<gene>
    <name evidence="12" type="ORF">T190607A01A_20815</name>
</gene>
<evidence type="ECO:0000256" key="3">
    <source>
        <dbReference type="ARBA" id="ARBA00005028"/>
    </source>
</evidence>
<comment type="pathway">
    <text evidence="3 11">Carbohydrate metabolism; hexose metabolism.</text>
</comment>
<dbReference type="PANTHER" id="PTHR10091">
    <property type="entry name" value="ALDOSE-1-EPIMERASE"/>
    <property type="match status" value="1"/>
</dbReference>
<evidence type="ECO:0000256" key="9">
    <source>
        <dbReference type="ARBA" id="ARBA00023235"/>
    </source>
</evidence>
<comment type="caution">
    <text evidence="12">The sequence shown here is derived from an EMBL/GenBank/DDBJ whole genome shotgun (WGS) entry which is preliminary data.</text>
</comment>
<comment type="cofactor">
    <cofactor evidence="2">
        <name>Ca(2+)</name>
        <dbReference type="ChEBI" id="CHEBI:29108"/>
    </cofactor>
</comment>
<sequence>MTNYMEITKTEIKSITLQNKAGLELTLLNYGATIQSLKVPNAKGTKTDVVVGLLNAEDYTKNSYKEHNIFLGSSVGRYAGRISGGKFSIENEIYKIPVKNGLHLHGGNEGFDKKLWIIETFSEDHSSVTFSYESKHLEEGYPGHLKVSVTYTLEDTNLDITYKATTDKTTVVNLTNHAYFNLNGYESILNHTLQINNTHHLDVDENLRPTGKLLSSDKTRFDFKKESIINREDFKGFDDTFVLGKAKIAASLSSKESGIKMVVTTNQPALVIYTKDKFPAVPLSANYSDYPAICFEAQNFPDAPNNKNFPSSILQPGEVYENKTRFSFSLIS</sequence>
<comment type="subunit">
    <text evidence="5">Monomer.</text>
</comment>
<keyword evidence="13" id="KW-1185">Reference proteome</keyword>
<comment type="catalytic activity">
    <reaction evidence="1 11">
        <text>alpha-D-glucose = beta-D-glucose</text>
        <dbReference type="Rhea" id="RHEA:10264"/>
        <dbReference type="ChEBI" id="CHEBI:15903"/>
        <dbReference type="ChEBI" id="CHEBI:17925"/>
        <dbReference type="EC" id="5.1.3.3"/>
    </reaction>
</comment>
<evidence type="ECO:0000313" key="13">
    <source>
        <dbReference type="Proteomes" id="UP001497416"/>
    </source>
</evidence>
<dbReference type="PROSITE" id="PS00545">
    <property type="entry name" value="ALDOSE_1_EPIMERASE"/>
    <property type="match status" value="1"/>
</dbReference>
<dbReference type="PIRSF" id="PIRSF005096">
    <property type="entry name" value="GALM"/>
    <property type="match status" value="1"/>
</dbReference>
<evidence type="ECO:0000256" key="1">
    <source>
        <dbReference type="ARBA" id="ARBA00001614"/>
    </source>
</evidence>
<keyword evidence="8" id="KW-0106">Calcium</keyword>
<keyword evidence="10 11" id="KW-0119">Carbohydrate metabolism</keyword>
<evidence type="ECO:0000256" key="11">
    <source>
        <dbReference type="PIRNR" id="PIRNR005096"/>
    </source>
</evidence>
<evidence type="ECO:0000256" key="5">
    <source>
        <dbReference type="ARBA" id="ARBA00011245"/>
    </source>
</evidence>
<dbReference type="PANTHER" id="PTHR10091:SF0">
    <property type="entry name" value="GALACTOSE MUTAROTASE"/>
    <property type="match status" value="1"/>
</dbReference>
<dbReference type="CDD" id="cd09019">
    <property type="entry name" value="galactose_mutarotase_like"/>
    <property type="match status" value="1"/>
</dbReference>
<dbReference type="Pfam" id="PF01263">
    <property type="entry name" value="Aldose_epim"/>
    <property type="match status" value="1"/>
</dbReference>
<dbReference type="NCBIfam" id="NF008277">
    <property type="entry name" value="PRK11055.1"/>
    <property type="match status" value="1"/>
</dbReference>
<evidence type="ECO:0000256" key="10">
    <source>
        <dbReference type="ARBA" id="ARBA00023277"/>
    </source>
</evidence>